<dbReference type="EMBL" id="QORO01000001">
    <property type="protein sequence ID" value="RCK62115.1"/>
    <property type="molecule type" value="Genomic_DNA"/>
</dbReference>
<reference evidence="10 11" key="1">
    <citation type="submission" date="2018-07" db="EMBL/GenBank/DDBJ databases">
        <title>Microbacterium endoborsara sp. nov., a novel actinobacterium isolated from Borszczowia aralocaspica.</title>
        <authorList>
            <person name="An D."/>
        </authorList>
    </citation>
    <scope>NUCLEOTIDE SEQUENCE [LARGE SCALE GENOMIC DNA]</scope>
    <source>
        <strain evidence="10 11">C1.15228</strain>
    </source>
</reference>
<dbReference type="GO" id="GO:0005886">
    <property type="term" value="C:plasma membrane"/>
    <property type="evidence" value="ECO:0007669"/>
    <property type="project" value="UniProtKB-SubCell"/>
</dbReference>
<feature type="transmembrane region" description="Helical" evidence="7">
    <location>
        <begin position="44"/>
        <end position="64"/>
    </location>
</feature>
<evidence type="ECO:0000256" key="1">
    <source>
        <dbReference type="ARBA" id="ARBA00004651"/>
    </source>
</evidence>
<evidence type="ECO:0000256" key="5">
    <source>
        <dbReference type="ARBA" id="ARBA00022989"/>
    </source>
</evidence>
<dbReference type="RefSeq" id="WP_114117216.1">
    <property type="nucleotide sequence ID" value="NZ_BMHU01000004.1"/>
</dbReference>
<evidence type="ECO:0000256" key="8">
    <source>
        <dbReference type="SAM" id="MobiDB-lite"/>
    </source>
</evidence>
<dbReference type="OrthoDB" id="9785836at2"/>
<evidence type="ECO:0000256" key="3">
    <source>
        <dbReference type="ARBA" id="ARBA00022475"/>
    </source>
</evidence>
<proteinExistence type="inferred from homology"/>
<feature type="compositionally biased region" description="Polar residues" evidence="8">
    <location>
        <begin position="1"/>
        <end position="13"/>
    </location>
</feature>
<evidence type="ECO:0000313" key="11">
    <source>
        <dbReference type="Proteomes" id="UP000253508"/>
    </source>
</evidence>
<gene>
    <name evidence="10" type="ORF">DTO57_05810</name>
</gene>
<name>A0A367Y8C7_9MICO</name>
<comment type="similarity">
    <text evidence="7">Belongs to the binding-protein-dependent transport system permease family.</text>
</comment>
<accession>A0A367Y8C7</accession>
<evidence type="ECO:0000256" key="6">
    <source>
        <dbReference type="ARBA" id="ARBA00023136"/>
    </source>
</evidence>
<feature type="transmembrane region" description="Helical" evidence="7">
    <location>
        <begin position="150"/>
        <end position="171"/>
    </location>
</feature>
<feature type="region of interest" description="Disordered" evidence="8">
    <location>
        <begin position="1"/>
        <end position="35"/>
    </location>
</feature>
<dbReference type="GO" id="GO:0055085">
    <property type="term" value="P:transmembrane transport"/>
    <property type="evidence" value="ECO:0007669"/>
    <property type="project" value="InterPro"/>
</dbReference>
<dbReference type="AlphaFoldDB" id="A0A367Y8C7"/>
<dbReference type="Gene3D" id="1.10.3720.10">
    <property type="entry name" value="MetI-like"/>
    <property type="match status" value="1"/>
</dbReference>
<evidence type="ECO:0000259" key="9">
    <source>
        <dbReference type="PROSITE" id="PS50928"/>
    </source>
</evidence>
<evidence type="ECO:0000256" key="4">
    <source>
        <dbReference type="ARBA" id="ARBA00022692"/>
    </source>
</evidence>
<feature type="transmembrane region" description="Helical" evidence="7">
    <location>
        <begin position="108"/>
        <end position="129"/>
    </location>
</feature>
<keyword evidence="4 7" id="KW-0812">Transmembrane</keyword>
<dbReference type="PANTHER" id="PTHR43227:SF11">
    <property type="entry name" value="BLL4140 PROTEIN"/>
    <property type="match status" value="1"/>
</dbReference>
<sequence>MTAAATHTLSPSGPAQPGRKAAAGSAPATGRKQSFGHRLRRDGALLLMVLPGVALLIVFAYVPMLGNVIAWLDYSPYVGIIDSVWIGWDNFARVFQNATFWHAVTNTLAITAFQLVFYFPIPIVLALLLNSVSTPWVRSTIQSIVYLPHFFSWVLVVTIFQQIFGGAGLLHRVLANAGFDGFDLMTNPDTFLVLITSQAVWKDAGWGIIIFLAALGTVNPEQYEAAAMDGAGKWGRIWHVTLPAIRPTIILLLILRLGDALTVGFEQLILQRDAVGAGAAEVLDTYVYYQGVINGDWAFAAAAGLVKGVVSLLLVLGANQLAHLFGEDGVYRKS</sequence>
<organism evidence="10 11">
    <name type="scientific">Microbacterium sorbitolivorans</name>
    <dbReference type="NCBI Taxonomy" id="1867410"/>
    <lineage>
        <taxon>Bacteria</taxon>
        <taxon>Bacillati</taxon>
        <taxon>Actinomycetota</taxon>
        <taxon>Actinomycetes</taxon>
        <taxon>Micrococcales</taxon>
        <taxon>Microbacteriaceae</taxon>
        <taxon>Microbacterium</taxon>
    </lineage>
</organism>
<keyword evidence="6 7" id="KW-0472">Membrane</keyword>
<feature type="domain" description="ABC transmembrane type-1" evidence="9">
    <location>
        <begin position="104"/>
        <end position="318"/>
    </location>
</feature>
<comment type="subcellular location">
    <subcellularLocation>
        <location evidence="1 7">Cell membrane</location>
        <topology evidence="1 7">Multi-pass membrane protein</topology>
    </subcellularLocation>
</comment>
<dbReference type="PANTHER" id="PTHR43227">
    <property type="entry name" value="BLL4140 PROTEIN"/>
    <property type="match status" value="1"/>
</dbReference>
<keyword evidence="2 7" id="KW-0813">Transport</keyword>
<comment type="caution">
    <text evidence="10">The sequence shown here is derived from an EMBL/GenBank/DDBJ whole genome shotgun (WGS) entry which is preliminary data.</text>
</comment>
<dbReference type="InterPro" id="IPR000515">
    <property type="entry name" value="MetI-like"/>
</dbReference>
<evidence type="ECO:0000256" key="7">
    <source>
        <dbReference type="RuleBase" id="RU363032"/>
    </source>
</evidence>
<keyword evidence="3" id="KW-1003">Cell membrane</keyword>
<evidence type="ECO:0000256" key="2">
    <source>
        <dbReference type="ARBA" id="ARBA00022448"/>
    </source>
</evidence>
<dbReference type="Pfam" id="PF00528">
    <property type="entry name" value="BPD_transp_1"/>
    <property type="match status" value="1"/>
</dbReference>
<dbReference type="SUPFAM" id="SSF161098">
    <property type="entry name" value="MetI-like"/>
    <property type="match status" value="1"/>
</dbReference>
<keyword evidence="5 7" id="KW-1133">Transmembrane helix</keyword>
<dbReference type="PROSITE" id="PS50928">
    <property type="entry name" value="ABC_TM1"/>
    <property type="match status" value="1"/>
</dbReference>
<dbReference type="InterPro" id="IPR050809">
    <property type="entry name" value="UgpAE/MalFG_permease"/>
</dbReference>
<dbReference type="CDD" id="cd06261">
    <property type="entry name" value="TM_PBP2"/>
    <property type="match status" value="1"/>
</dbReference>
<dbReference type="InterPro" id="IPR035906">
    <property type="entry name" value="MetI-like_sf"/>
</dbReference>
<dbReference type="Proteomes" id="UP000253508">
    <property type="component" value="Unassembled WGS sequence"/>
</dbReference>
<keyword evidence="11" id="KW-1185">Reference proteome</keyword>
<protein>
    <submittedName>
        <fullName evidence="10">Sugar ABC transporter permease</fullName>
    </submittedName>
</protein>
<evidence type="ECO:0000313" key="10">
    <source>
        <dbReference type="EMBL" id="RCK62115.1"/>
    </source>
</evidence>